<keyword evidence="3 7" id="KW-0812">Transmembrane</keyword>
<feature type="transmembrane region" description="Helical" evidence="7">
    <location>
        <begin position="203"/>
        <end position="223"/>
    </location>
</feature>
<evidence type="ECO:0000256" key="6">
    <source>
        <dbReference type="SAM" id="MobiDB-lite"/>
    </source>
</evidence>
<evidence type="ECO:0000256" key="7">
    <source>
        <dbReference type="SAM" id="Phobius"/>
    </source>
</evidence>
<dbReference type="Pfam" id="PF07690">
    <property type="entry name" value="MFS_1"/>
    <property type="match status" value="1"/>
</dbReference>
<feature type="compositionally biased region" description="Polar residues" evidence="6">
    <location>
        <begin position="16"/>
        <end position="31"/>
    </location>
</feature>
<comment type="subcellular location">
    <subcellularLocation>
        <location evidence="1">Membrane</location>
        <topology evidence="1">Multi-pass membrane protein</topology>
    </subcellularLocation>
</comment>
<dbReference type="PANTHER" id="PTHR23502:SF68">
    <property type="entry name" value="MULTIDRUG TRANSPORTER, PUTATIVE (AFU_ORTHOLOGUE AFUA_3G01120)-RELATED"/>
    <property type="match status" value="1"/>
</dbReference>
<evidence type="ECO:0000313" key="10">
    <source>
        <dbReference type="Proteomes" id="UP000249363"/>
    </source>
</evidence>
<sequence length="229" mass="24453">MSEKSSSHPDLERRTPSPSVTQYGSPESTVQPPIDPNIIDWDGPDDPEKPINWPRSRKAGVIGTVCLLRFVTPLASSMMASGIVQIEHEFNTTTATFTTFTIIGFGLGPLVLAPLSEVYGRNTIYHVCNVLFTIFTAACSLSPNAEALFAFRLLAGIVGGVPLTNAGGTIADIVPVNRQGSIMTLFTLCLLVGPVLGPTAGGFLSQAAGWCWIFWLLTIMVGLKLTSTI</sequence>
<dbReference type="InterPro" id="IPR011701">
    <property type="entry name" value="MFS"/>
</dbReference>
<evidence type="ECO:0000256" key="3">
    <source>
        <dbReference type="ARBA" id="ARBA00022692"/>
    </source>
</evidence>
<keyword evidence="4 7" id="KW-1133">Transmembrane helix</keyword>
<feature type="transmembrane region" description="Helical" evidence="7">
    <location>
        <begin position="90"/>
        <end position="112"/>
    </location>
</feature>
<accession>A0A364KUS8</accession>
<name>A0A364KUS8_TALAM</name>
<dbReference type="Gene3D" id="1.20.1720.10">
    <property type="entry name" value="Multidrug resistance protein D"/>
    <property type="match status" value="1"/>
</dbReference>
<evidence type="ECO:0000259" key="8">
    <source>
        <dbReference type="PROSITE" id="PS50850"/>
    </source>
</evidence>
<dbReference type="Proteomes" id="UP000249363">
    <property type="component" value="Unassembled WGS sequence"/>
</dbReference>
<dbReference type="EMBL" id="MIKG01000005">
    <property type="protein sequence ID" value="RAO67293.1"/>
    <property type="molecule type" value="Genomic_DNA"/>
</dbReference>
<dbReference type="SUPFAM" id="SSF103473">
    <property type="entry name" value="MFS general substrate transporter"/>
    <property type="match status" value="1"/>
</dbReference>
<feature type="region of interest" description="Disordered" evidence="6">
    <location>
        <begin position="1"/>
        <end position="54"/>
    </location>
</feature>
<proteinExistence type="inferred from homology"/>
<dbReference type="RefSeq" id="XP_040731809.1">
    <property type="nucleotide sequence ID" value="XM_040875547.1"/>
</dbReference>
<protein>
    <recommendedName>
        <fullName evidence="8">Major facilitator superfamily (MFS) profile domain-containing protein</fullName>
    </recommendedName>
</protein>
<comment type="similarity">
    <text evidence="2">Belongs to the major facilitator superfamily.</text>
</comment>
<feature type="transmembrane region" description="Helical" evidence="7">
    <location>
        <begin position="180"/>
        <end position="197"/>
    </location>
</feature>
<keyword evidence="5 7" id="KW-0472">Membrane</keyword>
<dbReference type="InterPro" id="IPR020846">
    <property type="entry name" value="MFS_dom"/>
</dbReference>
<dbReference type="AlphaFoldDB" id="A0A364KUS8"/>
<keyword evidence="10" id="KW-1185">Reference proteome</keyword>
<dbReference type="OrthoDB" id="5296287at2759"/>
<evidence type="ECO:0000256" key="4">
    <source>
        <dbReference type="ARBA" id="ARBA00022989"/>
    </source>
</evidence>
<dbReference type="GO" id="GO:0022857">
    <property type="term" value="F:transmembrane transporter activity"/>
    <property type="evidence" value="ECO:0007669"/>
    <property type="project" value="InterPro"/>
</dbReference>
<evidence type="ECO:0000256" key="2">
    <source>
        <dbReference type="ARBA" id="ARBA00008335"/>
    </source>
</evidence>
<dbReference type="STRING" id="1196081.A0A364KUS8"/>
<evidence type="ECO:0000256" key="1">
    <source>
        <dbReference type="ARBA" id="ARBA00004141"/>
    </source>
</evidence>
<dbReference type="PANTHER" id="PTHR23502">
    <property type="entry name" value="MAJOR FACILITATOR SUPERFAMILY"/>
    <property type="match status" value="1"/>
</dbReference>
<feature type="transmembrane region" description="Helical" evidence="7">
    <location>
        <begin position="59"/>
        <end position="84"/>
    </location>
</feature>
<comment type="caution">
    <text evidence="9">The sequence shown here is derived from an EMBL/GenBank/DDBJ whole genome shotgun (WGS) entry which is preliminary data.</text>
</comment>
<feature type="domain" description="Major facilitator superfamily (MFS) profile" evidence="8">
    <location>
        <begin position="61"/>
        <end position="229"/>
    </location>
</feature>
<dbReference type="GO" id="GO:0016020">
    <property type="term" value="C:membrane"/>
    <property type="evidence" value="ECO:0007669"/>
    <property type="project" value="UniProtKB-SubCell"/>
</dbReference>
<gene>
    <name evidence="9" type="ORF">BHQ10_003305</name>
</gene>
<dbReference type="PROSITE" id="PS50850">
    <property type="entry name" value="MFS"/>
    <property type="match status" value="1"/>
</dbReference>
<feature type="compositionally biased region" description="Basic and acidic residues" evidence="6">
    <location>
        <begin position="1"/>
        <end position="15"/>
    </location>
</feature>
<dbReference type="GeneID" id="63792521"/>
<organism evidence="9 10">
    <name type="scientific">Talaromyces amestolkiae</name>
    <dbReference type="NCBI Taxonomy" id="1196081"/>
    <lineage>
        <taxon>Eukaryota</taxon>
        <taxon>Fungi</taxon>
        <taxon>Dikarya</taxon>
        <taxon>Ascomycota</taxon>
        <taxon>Pezizomycotina</taxon>
        <taxon>Eurotiomycetes</taxon>
        <taxon>Eurotiomycetidae</taxon>
        <taxon>Eurotiales</taxon>
        <taxon>Trichocomaceae</taxon>
        <taxon>Talaromyces</taxon>
        <taxon>Talaromyces sect. Talaromyces</taxon>
    </lineage>
</organism>
<evidence type="ECO:0000313" key="9">
    <source>
        <dbReference type="EMBL" id="RAO67293.1"/>
    </source>
</evidence>
<dbReference type="InterPro" id="IPR036259">
    <property type="entry name" value="MFS_trans_sf"/>
</dbReference>
<feature type="transmembrane region" description="Helical" evidence="7">
    <location>
        <begin position="124"/>
        <end position="143"/>
    </location>
</feature>
<feature type="transmembrane region" description="Helical" evidence="7">
    <location>
        <begin position="149"/>
        <end position="168"/>
    </location>
</feature>
<reference evidence="9 10" key="1">
    <citation type="journal article" date="2017" name="Biotechnol. Biofuels">
        <title>Differential beta-glucosidase expression as a function of carbon source availability in Talaromyces amestolkiae: a genomic and proteomic approach.</title>
        <authorList>
            <person name="de Eugenio L.I."/>
            <person name="Mendez-Liter J.A."/>
            <person name="Nieto-Dominguez M."/>
            <person name="Alonso L."/>
            <person name="Gil-Munoz J."/>
            <person name="Barriuso J."/>
            <person name="Prieto A."/>
            <person name="Martinez M.J."/>
        </authorList>
    </citation>
    <scope>NUCLEOTIDE SEQUENCE [LARGE SCALE GENOMIC DNA]</scope>
    <source>
        <strain evidence="9 10">CIB</strain>
    </source>
</reference>
<evidence type="ECO:0000256" key="5">
    <source>
        <dbReference type="ARBA" id="ARBA00023136"/>
    </source>
</evidence>